<reference evidence="15" key="2">
    <citation type="submission" date="2025-08" db="UniProtKB">
        <authorList>
            <consortium name="RefSeq"/>
        </authorList>
    </citation>
    <scope>IDENTIFICATION</scope>
    <source>
        <tissue evidence="15">Whole plant</tissue>
    </source>
</reference>
<keyword evidence="7" id="KW-0808">Transferase</keyword>
<evidence type="ECO:0000256" key="9">
    <source>
        <dbReference type="ARBA" id="ARBA00023315"/>
    </source>
</evidence>
<sequence>MDSKTPQRRRPSSVIQNGTVIREKKPKRSEVLAKKKAVEQSIKSARAEKDHLASFPEFRHFVNNGLSMCLKSGRGDTLSSPVKHYVQSLLKLNMEGPYGSEWLDEEKVKRREMVAPEAHYIFVHEDANSVGDETRMMLNAEEASTSCVEDSGPLVGFVHYRFVLEEDVPVLYVYELQIEPRVQGKGLGKFLMQLIELIAQKNCMGAVMLTVQKANLLALNFYLSKLRYIISTISPSKMGIEKSYEILCKTFNDEAKTILEVQLLSARTIRLILSDSLSLISQNTLIDSHLDHSGLRQYINFSFSDDGKQRLLIYGPLTYTDQFLRMHYHTRMEFLPDSAVEFC</sequence>
<comment type="catalytic activity">
    <reaction evidence="10">
        <text>N-terminal L-seryl-[histone H2A] + acetyl-CoA = N-terminal N(alpha)-acetyl-L-seryl-[histone H2A] + CoA + H(+)</text>
        <dbReference type="Rhea" id="RHEA:50600"/>
        <dbReference type="Rhea" id="RHEA-COMP:12742"/>
        <dbReference type="Rhea" id="RHEA-COMP:12744"/>
        <dbReference type="ChEBI" id="CHEBI:15378"/>
        <dbReference type="ChEBI" id="CHEBI:57287"/>
        <dbReference type="ChEBI" id="CHEBI:57288"/>
        <dbReference type="ChEBI" id="CHEBI:64738"/>
        <dbReference type="ChEBI" id="CHEBI:83690"/>
        <dbReference type="EC" id="2.3.1.257"/>
    </reaction>
</comment>
<keyword evidence="14" id="KW-1185">Reference proteome</keyword>
<dbReference type="Gene3D" id="3.40.630.30">
    <property type="match status" value="1"/>
</dbReference>
<evidence type="ECO:0000256" key="7">
    <source>
        <dbReference type="ARBA" id="ARBA00022679"/>
    </source>
</evidence>
<evidence type="ECO:0000256" key="1">
    <source>
        <dbReference type="ARBA" id="ARBA00004123"/>
    </source>
</evidence>
<gene>
    <name evidence="15" type="primary">LOC107490586</name>
</gene>
<dbReference type="InterPro" id="IPR000182">
    <property type="entry name" value="GNAT_dom"/>
</dbReference>
<dbReference type="InterPro" id="IPR039949">
    <property type="entry name" value="NAA40"/>
</dbReference>
<evidence type="ECO:0000256" key="8">
    <source>
        <dbReference type="ARBA" id="ARBA00023242"/>
    </source>
</evidence>
<evidence type="ECO:0000256" key="4">
    <source>
        <dbReference type="ARBA" id="ARBA00012950"/>
    </source>
</evidence>
<evidence type="ECO:0000256" key="6">
    <source>
        <dbReference type="ARBA" id="ARBA00022490"/>
    </source>
</evidence>
<comment type="catalytic activity">
    <reaction evidence="11">
        <text>N-terminal L-seryl-[histone H4] + acetyl-CoA = N-terminal N(alpha)-acetyl-L-seryl-[histone H4] + CoA + H(+)</text>
        <dbReference type="Rhea" id="RHEA:50596"/>
        <dbReference type="Rhea" id="RHEA-COMP:12740"/>
        <dbReference type="Rhea" id="RHEA-COMP:12743"/>
        <dbReference type="ChEBI" id="CHEBI:15378"/>
        <dbReference type="ChEBI" id="CHEBI:57287"/>
        <dbReference type="ChEBI" id="CHEBI:57288"/>
        <dbReference type="ChEBI" id="CHEBI:64738"/>
        <dbReference type="ChEBI" id="CHEBI:83690"/>
        <dbReference type="EC" id="2.3.1.257"/>
    </reaction>
</comment>
<evidence type="ECO:0000256" key="2">
    <source>
        <dbReference type="ARBA" id="ARBA00004496"/>
    </source>
</evidence>
<dbReference type="GO" id="GO:0005737">
    <property type="term" value="C:cytoplasm"/>
    <property type="evidence" value="ECO:0007669"/>
    <property type="project" value="UniProtKB-SubCell"/>
</dbReference>
<dbReference type="PANTHER" id="PTHR20531">
    <property type="entry name" value="N-ALPHA-ACETYLTRANSFERASE 40"/>
    <property type="match status" value="1"/>
</dbReference>
<dbReference type="EC" id="2.3.1.257" evidence="4"/>
<evidence type="ECO:0000256" key="12">
    <source>
        <dbReference type="SAM" id="MobiDB-lite"/>
    </source>
</evidence>
<dbReference type="InterPro" id="IPR016181">
    <property type="entry name" value="Acyl_CoA_acyltransferase"/>
</dbReference>
<evidence type="ECO:0000313" key="14">
    <source>
        <dbReference type="Proteomes" id="UP000515211"/>
    </source>
</evidence>
<accession>A0A6P5NVH0</accession>
<evidence type="ECO:0000259" key="13">
    <source>
        <dbReference type="PROSITE" id="PS51186"/>
    </source>
</evidence>
<keyword evidence="9" id="KW-0012">Acyltransferase</keyword>
<dbReference type="GeneID" id="107490586"/>
<dbReference type="PANTHER" id="PTHR20531:SF1">
    <property type="entry name" value="N-ALPHA-ACETYLTRANSFERASE 40"/>
    <property type="match status" value="1"/>
</dbReference>
<evidence type="ECO:0000256" key="10">
    <source>
        <dbReference type="ARBA" id="ARBA00047821"/>
    </source>
</evidence>
<feature type="domain" description="N-acetyltransferase" evidence="13">
    <location>
        <begin position="106"/>
        <end position="259"/>
    </location>
</feature>
<comment type="subcellular location">
    <subcellularLocation>
        <location evidence="2">Cytoplasm</location>
    </subcellularLocation>
    <subcellularLocation>
        <location evidence="1">Nucleus</location>
    </subcellularLocation>
</comment>
<evidence type="ECO:0000313" key="15">
    <source>
        <dbReference type="RefSeq" id="XP_020998908.1"/>
    </source>
</evidence>
<dbReference type="CDD" id="cd04301">
    <property type="entry name" value="NAT_SF"/>
    <property type="match status" value="1"/>
</dbReference>
<keyword evidence="6" id="KW-0963">Cytoplasm</keyword>
<dbReference type="GO" id="GO:0005634">
    <property type="term" value="C:nucleus"/>
    <property type="evidence" value="ECO:0007669"/>
    <property type="project" value="UniProtKB-SubCell"/>
</dbReference>
<organism evidence="14 15">
    <name type="scientific">Arachis duranensis</name>
    <name type="common">Wild peanut</name>
    <dbReference type="NCBI Taxonomy" id="130453"/>
    <lineage>
        <taxon>Eukaryota</taxon>
        <taxon>Viridiplantae</taxon>
        <taxon>Streptophyta</taxon>
        <taxon>Embryophyta</taxon>
        <taxon>Tracheophyta</taxon>
        <taxon>Spermatophyta</taxon>
        <taxon>Magnoliopsida</taxon>
        <taxon>eudicotyledons</taxon>
        <taxon>Gunneridae</taxon>
        <taxon>Pentapetalae</taxon>
        <taxon>rosids</taxon>
        <taxon>fabids</taxon>
        <taxon>Fabales</taxon>
        <taxon>Fabaceae</taxon>
        <taxon>Papilionoideae</taxon>
        <taxon>50 kb inversion clade</taxon>
        <taxon>dalbergioids sensu lato</taxon>
        <taxon>Dalbergieae</taxon>
        <taxon>Pterocarpus clade</taxon>
        <taxon>Arachis</taxon>
    </lineage>
</organism>
<feature type="compositionally biased region" description="Basic residues" evidence="12">
    <location>
        <begin position="1"/>
        <end position="11"/>
    </location>
</feature>
<name>A0A6P5NVH0_ARADU</name>
<dbReference type="SUPFAM" id="SSF55729">
    <property type="entry name" value="Acyl-CoA N-acyltransferases (Nat)"/>
    <property type="match status" value="1"/>
</dbReference>
<dbReference type="PROSITE" id="PS51186">
    <property type="entry name" value="GNAT"/>
    <property type="match status" value="1"/>
</dbReference>
<dbReference type="RefSeq" id="XP_020998908.1">
    <property type="nucleotide sequence ID" value="XM_021143249.2"/>
</dbReference>
<protein>
    <recommendedName>
        <fullName evidence="5">N-alpha-acetyltransferase 40</fullName>
        <ecNumber evidence="4">2.3.1.257</ecNumber>
    </recommendedName>
</protein>
<evidence type="ECO:0000256" key="5">
    <source>
        <dbReference type="ARBA" id="ARBA00015043"/>
    </source>
</evidence>
<dbReference type="GO" id="GO:1990189">
    <property type="term" value="F:protein N-terminal-serine acetyltransferase activity"/>
    <property type="evidence" value="ECO:0007669"/>
    <property type="project" value="UniProtKB-EC"/>
</dbReference>
<dbReference type="Proteomes" id="UP000515211">
    <property type="component" value="Chromosome 5"/>
</dbReference>
<dbReference type="GO" id="GO:0043998">
    <property type="term" value="F:histone H2A acetyltransferase activity"/>
    <property type="evidence" value="ECO:0007669"/>
    <property type="project" value="InterPro"/>
</dbReference>
<keyword evidence="8" id="KW-0539">Nucleus</keyword>
<dbReference type="Pfam" id="PF00583">
    <property type="entry name" value="Acetyltransf_1"/>
    <property type="match status" value="1"/>
</dbReference>
<proteinExistence type="inferred from homology"/>
<comment type="similarity">
    <text evidence="3">Belongs to the acetyltransferase family. NAA40 subfamily.</text>
</comment>
<dbReference type="AlphaFoldDB" id="A0A6P5NVH0"/>
<evidence type="ECO:0000256" key="11">
    <source>
        <dbReference type="ARBA" id="ARBA00049524"/>
    </source>
</evidence>
<dbReference type="GO" id="GO:0010485">
    <property type="term" value="F:histone H4 acetyltransferase activity"/>
    <property type="evidence" value="ECO:0007669"/>
    <property type="project" value="InterPro"/>
</dbReference>
<evidence type="ECO:0000256" key="3">
    <source>
        <dbReference type="ARBA" id="ARBA00008870"/>
    </source>
</evidence>
<reference evidence="14" key="1">
    <citation type="journal article" date="2016" name="Nat. Genet.">
        <title>The genome sequences of Arachis duranensis and Arachis ipaensis, the diploid ancestors of cultivated peanut.</title>
        <authorList>
            <person name="Bertioli D.J."/>
            <person name="Cannon S.B."/>
            <person name="Froenicke L."/>
            <person name="Huang G."/>
            <person name="Farmer A.D."/>
            <person name="Cannon E.K."/>
            <person name="Liu X."/>
            <person name="Gao D."/>
            <person name="Clevenger J."/>
            <person name="Dash S."/>
            <person name="Ren L."/>
            <person name="Moretzsohn M.C."/>
            <person name="Shirasawa K."/>
            <person name="Huang W."/>
            <person name="Vidigal B."/>
            <person name="Abernathy B."/>
            <person name="Chu Y."/>
            <person name="Niederhuth C.E."/>
            <person name="Umale P."/>
            <person name="Araujo A.C."/>
            <person name="Kozik A."/>
            <person name="Kim K.D."/>
            <person name="Burow M.D."/>
            <person name="Varshney R.K."/>
            <person name="Wang X."/>
            <person name="Zhang X."/>
            <person name="Barkley N."/>
            <person name="Guimaraes P.M."/>
            <person name="Isobe S."/>
            <person name="Guo B."/>
            <person name="Liao B."/>
            <person name="Stalker H.T."/>
            <person name="Schmitz R.J."/>
            <person name="Scheffler B.E."/>
            <person name="Leal-Bertioli S.C."/>
            <person name="Xun X."/>
            <person name="Jackson S.A."/>
            <person name="Michelmore R."/>
            <person name="Ozias-Akins P."/>
        </authorList>
    </citation>
    <scope>NUCLEOTIDE SEQUENCE [LARGE SCALE GENOMIC DNA]</scope>
    <source>
        <strain evidence="14">cv. V14167</strain>
    </source>
</reference>
<feature type="region of interest" description="Disordered" evidence="12">
    <location>
        <begin position="1"/>
        <end position="34"/>
    </location>
</feature>